<evidence type="ECO:0000256" key="12">
    <source>
        <dbReference type="RuleBase" id="RU366053"/>
    </source>
</evidence>
<keyword evidence="4 12" id="KW-0813">Transport</keyword>
<keyword evidence="16" id="KW-1185">Reference proteome</keyword>
<comment type="function">
    <text evidence="11">The coatomer is a cytosolic protein complex that binds to dilysine motifs and reversibly associates with Golgi non-clathrin-coated vesicles, which further mediate biosynthetic protein transport from the ER, via the Golgi up to the trans Golgi network. Coatomer complex is required for budding from Golgi membranes, and is essential for the retrograde Golgi-to-ER transport of dilysine-tagged proteins. The zeta subunit may be involved in regulating the coat assembly and, hence, the rate of biosynthetic protein transport due to its association-dissociation properties with the coatomer complex.</text>
</comment>
<dbReference type="EMBL" id="CATQJA010002619">
    <property type="protein sequence ID" value="CAJ0573462.1"/>
    <property type="molecule type" value="Genomic_DNA"/>
</dbReference>
<accession>A0AA36CH02</accession>
<evidence type="ECO:0000256" key="1">
    <source>
        <dbReference type="ARBA" id="ARBA00004255"/>
    </source>
</evidence>
<comment type="subcellular location">
    <subcellularLocation>
        <location evidence="12">Cytoplasm</location>
    </subcellularLocation>
    <subcellularLocation>
        <location evidence="1 12">Golgi apparatus membrane</location>
        <topology evidence="1 12">Peripheral membrane protein</topology>
        <orientation evidence="1 12">Cytoplasmic side</orientation>
    </subcellularLocation>
    <subcellularLocation>
        <location evidence="12">Cytoplasmic vesicle</location>
        <location evidence="12">COPI-coated vesicle membrane</location>
        <topology evidence="12">Peripheral membrane protein</topology>
        <orientation evidence="12">Cytoplasmic side</orientation>
    </subcellularLocation>
</comment>
<evidence type="ECO:0000256" key="6">
    <source>
        <dbReference type="ARBA" id="ARBA00022892"/>
    </source>
</evidence>
<dbReference type="PANTHER" id="PTHR11043:SF0">
    <property type="entry name" value="COATOMER SUBUNIT ZETA"/>
    <property type="match status" value="1"/>
</dbReference>
<protein>
    <recommendedName>
        <fullName evidence="12">Coatomer subunit zeta</fullName>
    </recommendedName>
</protein>
<keyword evidence="7 12" id="KW-0653">Protein transport</keyword>
<feature type="non-terminal residue" evidence="14">
    <location>
        <position position="1"/>
    </location>
</feature>
<dbReference type="PANTHER" id="PTHR11043">
    <property type="entry name" value="ZETA-COAT PROTEIN"/>
    <property type="match status" value="1"/>
</dbReference>
<dbReference type="FunFam" id="3.30.450.60:FF:000013">
    <property type="entry name" value="Coatomer subunit zeta"/>
    <property type="match status" value="1"/>
</dbReference>
<comment type="caution">
    <text evidence="14">The sequence shown here is derived from an EMBL/GenBank/DDBJ whole genome shotgun (WGS) entry which is preliminary data.</text>
</comment>
<dbReference type="InterPro" id="IPR011012">
    <property type="entry name" value="Longin-like_dom_sf"/>
</dbReference>
<keyword evidence="8 12" id="KW-0333">Golgi apparatus</keyword>
<comment type="similarity">
    <text evidence="2 12">Belongs to the adaptor complexes small subunit family.</text>
</comment>
<dbReference type="Gene3D" id="3.30.450.60">
    <property type="match status" value="1"/>
</dbReference>
<dbReference type="InterPro" id="IPR022775">
    <property type="entry name" value="AP_mu_sigma_su"/>
</dbReference>
<evidence type="ECO:0000313" key="16">
    <source>
        <dbReference type="Proteomes" id="UP001177023"/>
    </source>
</evidence>
<evidence type="ECO:0000256" key="9">
    <source>
        <dbReference type="ARBA" id="ARBA00023136"/>
    </source>
</evidence>
<sequence>MFDSDPTSLYSVKAIVILDQDGNRVVNKYYDKEAFPTTKEQRAFETSLFKKSQRNTGSEIILLDGITCLYRFNVDLYFYVLGAARENELILESVLNGLYDSVSTVLRKNIEKKALLDVMDTTILIIDEICDEGIIMETDPQAIVSRCSLRGDEVSFGSDQSFSQIGGSAISALKDQFKWSLYK</sequence>
<keyword evidence="5 12" id="KW-0963">Cytoplasm</keyword>
<dbReference type="GO" id="GO:0006891">
    <property type="term" value="P:intra-Golgi vesicle-mediated transport"/>
    <property type="evidence" value="ECO:0007669"/>
    <property type="project" value="TreeGrafter"/>
</dbReference>
<evidence type="ECO:0000256" key="3">
    <source>
        <dbReference type="ARBA" id="ARBA00011775"/>
    </source>
</evidence>
<dbReference type="GO" id="GO:0006890">
    <property type="term" value="P:retrograde vesicle-mediated transport, Golgi to endoplasmic reticulum"/>
    <property type="evidence" value="ECO:0007669"/>
    <property type="project" value="UniProtKB-UniRule"/>
</dbReference>
<dbReference type="CDD" id="cd14829">
    <property type="entry name" value="Zeta-COP"/>
    <property type="match status" value="1"/>
</dbReference>
<evidence type="ECO:0000256" key="2">
    <source>
        <dbReference type="ARBA" id="ARBA00006972"/>
    </source>
</evidence>
<evidence type="ECO:0000256" key="4">
    <source>
        <dbReference type="ARBA" id="ARBA00022448"/>
    </source>
</evidence>
<keyword evidence="9 12" id="KW-0472">Membrane</keyword>
<dbReference type="Pfam" id="PF01217">
    <property type="entry name" value="Clat_adaptor_s"/>
    <property type="match status" value="1"/>
</dbReference>
<evidence type="ECO:0000313" key="15">
    <source>
        <dbReference type="EMBL" id="CAJ0573462.1"/>
    </source>
</evidence>
<dbReference type="InterPro" id="IPR039652">
    <property type="entry name" value="Coatomer_zeta"/>
</dbReference>
<dbReference type="GO" id="GO:0030126">
    <property type="term" value="C:COPI vesicle coat"/>
    <property type="evidence" value="ECO:0007669"/>
    <property type="project" value="UniProtKB-UniRule"/>
</dbReference>
<name>A0AA36CH02_9BILA</name>
<evidence type="ECO:0000256" key="10">
    <source>
        <dbReference type="ARBA" id="ARBA00023329"/>
    </source>
</evidence>
<dbReference type="PROSITE" id="PS00989">
    <property type="entry name" value="CLAT_ADAPTOR_S"/>
    <property type="match status" value="1"/>
</dbReference>
<evidence type="ECO:0000259" key="13">
    <source>
        <dbReference type="Pfam" id="PF01217"/>
    </source>
</evidence>
<dbReference type="GO" id="GO:0006886">
    <property type="term" value="P:intracellular protein transport"/>
    <property type="evidence" value="ECO:0007669"/>
    <property type="project" value="InterPro"/>
</dbReference>
<dbReference type="EMBL" id="CATQJA010001599">
    <property type="protein sequence ID" value="CAJ0567899.1"/>
    <property type="molecule type" value="Genomic_DNA"/>
</dbReference>
<keyword evidence="6 12" id="KW-0931">ER-Golgi transport</keyword>
<feature type="domain" description="AP complex mu/sigma subunit" evidence="13">
    <location>
        <begin position="12"/>
        <end position="151"/>
    </location>
</feature>
<reference evidence="14" key="1">
    <citation type="submission" date="2023-06" db="EMBL/GenBank/DDBJ databases">
        <authorList>
            <person name="Delattre M."/>
        </authorList>
    </citation>
    <scope>NUCLEOTIDE SEQUENCE</scope>
    <source>
        <strain evidence="14">AF72</strain>
    </source>
</reference>
<gene>
    <name evidence="15" type="ORF">MSPICULIGERA_LOCUS11820</name>
    <name evidence="14" type="ORF">MSPICULIGERA_LOCUS6432</name>
</gene>
<evidence type="ECO:0000313" key="14">
    <source>
        <dbReference type="EMBL" id="CAJ0567899.1"/>
    </source>
</evidence>
<evidence type="ECO:0000256" key="7">
    <source>
        <dbReference type="ARBA" id="ARBA00022927"/>
    </source>
</evidence>
<dbReference type="GO" id="GO:0000139">
    <property type="term" value="C:Golgi membrane"/>
    <property type="evidence" value="ECO:0007669"/>
    <property type="project" value="UniProtKB-SubCell"/>
</dbReference>
<evidence type="ECO:0000256" key="5">
    <source>
        <dbReference type="ARBA" id="ARBA00022490"/>
    </source>
</evidence>
<dbReference type="InterPro" id="IPR000804">
    <property type="entry name" value="Clathrin_sm-chain_CS"/>
</dbReference>
<organism evidence="14 16">
    <name type="scientific">Mesorhabditis spiculigera</name>
    <dbReference type="NCBI Taxonomy" id="96644"/>
    <lineage>
        <taxon>Eukaryota</taxon>
        <taxon>Metazoa</taxon>
        <taxon>Ecdysozoa</taxon>
        <taxon>Nematoda</taxon>
        <taxon>Chromadorea</taxon>
        <taxon>Rhabditida</taxon>
        <taxon>Rhabditina</taxon>
        <taxon>Rhabditomorpha</taxon>
        <taxon>Rhabditoidea</taxon>
        <taxon>Rhabditidae</taxon>
        <taxon>Mesorhabditinae</taxon>
        <taxon>Mesorhabditis</taxon>
    </lineage>
</organism>
<dbReference type="SUPFAM" id="SSF64356">
    <property type="entry name" value="SNARE-like"/>
    <property type="match status" value="1"/>
</dbReference>
<dbReference type="AlphaFoldDB" id="A0AA36CH02"/>
<comment type="subunit">
    <text evidence="3 12">Oligomeric complex that consists of at least the alpha, beta, beta', gamma, delta, epsilon and zeta subunits.</text>
</comment>
<dbReference type="Proteomes" id="UP001177023">
    <property type="component" value="Unassembled WGS sequence"/>
</dbReference>
<evidence type="ECO:0000256" key="11">
    <source>
        <dbReference type="ARBA" id="ARBA00045555"/>
    </source>
</evidence>
<evidence type="ECO:0000256" key="8">
    <source>
        <dbReference type="ARBA" id="ARBA00023034"/>
    </source>
</evidence>
<proteinExistence type="inferred from homology"/>
<keyword evidence="10 12" id="KW-0968">Cytoplasmic vesicle</keyword>